<evidence type="ECO:0000259" key="1">
    <source>
        <dbReference type="Pfam" id="PF08885"/>
    </source>
</evidence>
<sequence>MRSPYQNLPRRAFWRTGVRNQDWLGGDTDLWQPKFEITPEMRVMTAGSCFAQHIARHLRARGQNVIDTEPPPRRMKPETARAFGYLLYSARYGNIYTARQLLQVMQEATGVFPRPPIAWERDGRWFDAIRPSVEPEGLDSPEEVAVHRRHHLKSVRRALRQADVFVFTLGLTEAWEDLETGRIFPTAPGTIAGSYDPARCSFRNFTHAEVLADFLAFRKIALRNRPGLKFLLTVSPVPLTATASGSHVLPATIYSKSVLRAVAGQLTQEFDDIDYFPSYEIISTPFLGRTFYDDTLRAVAPEGVETVMRIFFEGRTGSSSPEIEQNPAAPARARSDDVVCEEVLLEAFAR</sequence>
<protein>
    <submittedName>
        <fullName evidence="2">GSCFA domain-containing protein</fullName>
    </submittedName>
</protein>
<gene>
    <name evidence="2" type="ORF">J5Y10_20980</name>
</gene>
<dbReference type="AlphaFoldDB" id="A0A940N1Y0"/>
<name>A0A940N1Y0_9PROT</name>
<organism evidence="2 3">
    <name type="scientific">Roseomonas indoligenes</name>
    <dbReference type="NCBI Taxonomy" id="2820811"/>
    <lineage>
        <taxon>Bacteria</taxon>
        <taxon>Pseudomonadati</taxon>
        <taxon>Pseudomonadota</taxon>
        <taxon>Alphaproteobacteria</taxon>
        <taxon>Acetobacterales</taxon>
        <taxon>Roseomonadaceae</taxon>
        <taxon>Roseomonas</taxon>
    </lineage>
</organism>
<dbReference type="EMBL" id="JAGIZA010000015">
    <property type="protein sequence ID" value="MBP0495272.1"/>
    <property type="molecule type" value="Genomic_DNA"/>
</dbReference>
<comment type="caution">
    <text evidence="2">The sequence shown here is derived from an EMBL/GenBank/DDBJ whole genome shotgun (WGS) entry which is preliminary data.</text>
</comment>
<accession>A0A940N1Y0</accession>
<evidence type="ECO:0000313" key="2">
    <source>
        <dbReference type="EMBL" id="MBP0495272.1"/>
    </source>
</evidence>
<dbReference type="RefSeq" id="WP_209376067.1">
    <property type="nucleotide sequence ID" value="NZ_JAGIZA010000015.1"/>
</dbReference>
<reference evidence="2" key="1">
    <citation type="submission" date="2021-03" db="EMBL/GenBank/DDBJ databases">
        <authorList>
            <person name="So Y."/>
        </authorList>
    </citation>
    <scope>NUCLEOTIDE SEQUENCE</scope>
    <source>
        <strain evidence="2">SG15</strain>
    </source>
</reference>
<keyword evidence="3" id="KW-1185">Reference proteome</keyword>
<feature type="domain" description="GSCFA" evidence="1">
    <location>
        <begin position="42"/>
        <end position="311"/>
    </location>
</feature>
<dbReference type="InterPro" id="IPR014982">
    <property type="entry name" value="GSCFA"/>
</dbReference>
<evidence type="ECO:0000313" key="3">
    <source>
        <dbReference type="Proteomes" id="UP000677537"/>
    </source>
</evidence>
<proteinExistence type="predicted"/>
<dbReference type="Pfam" id="PF08885">
    <property type="entry name" value="GSCFA"/>
    <property type="match status" value="1"/>
</dbReference>
<dbReference type="Proteomes" id="UP000677537">
    <property type="component" value="Unassembled WGS sequence"/>
</dbReference>